<dbReference type="OrthoDB" id="4873887at2759"/>
<protein>
    <submittedName>
        <fullName evidence="1">Uncharacterized protein</fullName>
    </submittedName>
</protein>
<dbReference type="EMBL" id="BLZH01000001">
    <property type="protein sequence ID" value="GFP51871.1"/>
    <property type="molecule type" value="Genomic_DNA"/>
</dbReference>
<dbReference type="AlphaFoldDB" id="A0A6V8QH91"/>
<accession>A0A6V8QH91</accession>
<comment type="caution">
    <text evidence="1">The sequence shown here is derived from an EMBL/GenBank/DDBJ whole genome shotgun (WGS) entry which is preliminary data.</text>
</comment>
<gene>
    <name evidence="1" type="ORF">TASIC1_0001002300</name>
</gene>
<sequence>MVHPAIEVTVTTVGNHTVEDETTEDGKKYQRAFYEAATTIPGCSRGCWGRSDKYPDMVIHFIDYDTRKEHDVHKALINGPTPPVLLDIQSDTNVYVIHPNTNDRNKVYYAPYTTVTFFWGIDEEKWTEVAPEFFAAIAKSDGCTGYIWGEIDKPVLTDYHGYASLGSGKCGVLAAGWRSKAHRDQDLGRERAVNAWDAIQKACVKTDGWGTTLRVTENTGHIHRWTTPLPLKDRTGWLPAAGMMQ</sequence>
<organism evidence="1 2">
    <name type="scientific">Trichoderma asperellum</name>
    <name type="common">Filamentous fungus</name>
    <dbReference type="NCBI Taxonomy" id="101201"/>
    <lineage>
        <taxon>Eukaryota</taxon>
        <taxon>Fungi</taxon>
        <taxon>Dikarya</taxon>
        <taxon>Ascomycota</taxon>
        <taxon>Pezizomycotina</taxon>
        <taxon>Sordariomycetes</taxon>
        <taxon>Hypocreomycetidae</taxon>
        <taxon>Hypocreales</taxon>
        <taxon>Hypocreaceae</taxon>
        <taxon>Trichoderma</taxon>
    </lineage>
</organism>
<dbReference type="Proteomes" id="UP000517252">
    <property type="component" value="Unassembled WGS sequence"/>
</dbReference>
<name>A0A6V8QH91_TRIAP</name>
<evidence type="ECO:0000313" key="2">
    <source>
        <dbReference type="Proteomes" id="UP000517252"/>
    </source>
</evidence>
<evidence type="ECO:0000313" key="1">
    <source>
        <dbReference type="EMBL" id="GFP51871.1"/>
    </source>
</evidence>
<reference evidence="1 2" key="1">
    <citation type="submission" date="2020-07" db="EMBL/GenBank/DDBJ databases">
        <title>Trichoderma asperellum IC-1 whole genome shotgun sequence.</title>
        <authorList>
            <person name="Kanamasa S."/>
            <person name="Takahashi H."/>
        </authorList>
    </citation>
    <scope>NUCLEOTIDE SEQUENCE [LARGE SCALE GENOMIC DNA]</scope>
    <source>
        <strain evidence="1 2">IC-1</strain>
    </source>
</reference>
<proteinExistence type="predicted"/>